<feature type="chain" id="PRO_5040843433" evidence="2">
    <location>
        <begin position="22"/>
        <end position="571"/>
    </location>
</feature>
<dbReference type="InterPro" id="IPR038921">
    <property type="entry name" value="YOR389W-like"/>
</dbReference>
<protein>
    <submittedName>
        <fullName evidence="3">Uncharacterized protein</fullName>
    </submittedName>
</protein>
<evidence type="ECO:0000256" key="1">
    <source>
        <dbReference type="SAM" id="MobiDB-lite"/>
    </source>
</evidence>
<accession>A0A9W9ADI4</accession>
<evidence type="ECO:0000313" key="4">
    <source>
        <dbReference type="Proteomes" id="UP001150266"/>
    </source>
</evidence>
<keyword evidence="4" id="KW-1185">Reference proteome</keyword>
<evidence type="ECO:0000256" key="2">
    <source>
        <dbReference type="SAM" id="SignalP"/>
    </source>
</evidence>
<feature type="signal peptide" evidence="2">
    <location>
        <begin position="1"/>
        <end position="21"/>
    </location>
</feature>
<name>A0A9W9ADI4_9AGAR</name>
<dbReference type="PANTHER" id="PTHR35204">
    <property type="entry name" value="YALI0A21131P"/>
    <property type="match status" value="1"/>
</dbReference>
<reference evidence="3" key="1">
    <citation type="submission" date="2022-08" db="EMBL/GenBank/DDBJ databases">
        <title>A Global Phylogenomic Analysis of the Shiitake Genus Lentinula.</title>
        <authorList>
            <consortium name="DOE Joint Genome Institute"/>
            <person name="Sierra-Patev S."/>
            <person name="Min B."/>
            <person name="Naranjo-Ortiz M."/>
            <person name="Looney B."/>
            <person name="Konkel Z."/>
            <person name="Slot J.C."/>
            <person name="Sakamoto Y."/>
            <person name="Steenwyk J.L."/>
            <person name="Rokas A."/>
            <person name="Carro J."/>
            <person name="Camarero S."/>
            <person name="Ferreira P."/>
            <person name="Molpeceres G."/>
            <person name="Ruiz-Duenas F.J."/>
            <person name="Serrano A."/>
            <person name="Henrissat B."/>
            <person name="Drula E."/>
            <person name="Hughes K.W."/>
            <person name="Mata J.L."/>
            <person name="Ishikawa N.K."/>
            <person name="Vargas-Isla R."/>
            <person name="Ushijima S."/>
            <person name="Smith C.A."/>
            <person name="Ahrendt S."/>
            <person name="Andreopoulos W."/>
            <person name="He G."/>
            <person name="Labutti K."/>
            <person name="Lipzen A."/>
            <person name="Ng V."/>
            <person name="Riley R."/>
            <person name="Sandor L."/>
            <person name="Barry K."/>
            <person name="Martinez A.T."/>
            <person name="Xiao Y."/>
            <person name="Gibbons J.G."/>
            <person name="Terashima K."/>
            <person name="Grigoriev I.V."/>
            <person name="Hibbett D.S."/>
        </authorList>
    </citation>
    <scope>NUCLEOTIDE SEQUENCE</scope>
    <source>
        <strain evidence="3">JLM2183</strain>
    </source>
</reference>
<sequence length="571" mass="64238">MLLPSLKKFLVPLLAVTLVKAAQIPFVLNKPLTISTLEEDCDKWDINVAPSEIDTGHLVFETVNSFMQHWPNTRYRNGHNVVPGVVPPGTVLYHGRGDMNTPTNPEWLATDPEHSYMFCRGQTADSGCWQLTVTAIRPLKIIYFDGSAAAKMPDGSMDSQDILAYGKVVPEKYFSERERIKNLCEWGKDLNIDGFVRMEMDFEVMLCNFNEGVLVEPVNLRARPRGGPGRRPDGPRGPGRHWHNYLAPVETPSNYESAYAVSLDVNSSTLPNSGFDGFQSGSWHRYYPGDTRIQLDLTRLVSFYDTSLVPSLVAERYGKERIKHRLLGISLEDIQTVVWKIEELSTVSDPGSGVDWATLIRLIVKRFSERLEMVQFILNSTNPDNSVTENRVLAENVQVQLIAMLQPYMLSTIKPPLDPTSSQWVSPMYKLCATTYTSYITESSLNSRLTSSEKLILVGVGKTTREICRIVTGLWLDGVMAGLEPDFYKPSTIGDEDDVDLGLLLSSWKTRIFGLMKWLDWSVWLKCRPTCGLEEICSLPTWPFRRDSGGDSDDPQPKCVRRMASFGGQGF</sequence>
<feature type="region of interest" description="Disordered" evidence="1">
    <location>
        <begin position="221"/>
        <end position="240"/>
    </location>
</feature>
<dbReference type="AlphaFoldDB" id="A0A9W9ADI4"/>
<organism evidence="3 4">
    <name type="scientific">Lentinula aciculospora</name>
    <dbReference type="NCBI Taxonomy" id="153920"/>
    <lineage>
        <taxon>Eukaryota</taxon>
        <taxon>Fungi</taxon>
        <taxon>Dikarya</taxon>
        <taxon>Basidiomycota</taxon>
        <taxon>Agaricomycotina</taxon>
        <taxon>Agaricomycetes</taxon>
        <taxon>Agaricomycetidae</taxon>
        <taxon>Agaricales</taxon>
        <taxon>Marasmiineae</taxon>
        <taxon>Omphalotaceae</taxon>
        <taxon>Lentinula</taxon>
    </lineage>
</organism>
<dbReference type="PANTHER" id="PTHR35204:SF1">
    <property type="entry name" value="ENTEROTOXIN"/>
    <property type="match status" value="1"/>
</dbReference>
<evidence type="ECO:0000313" key="3">
    <source>
        <dbReference type="EMBL" id="KAJ4480199.1"/>
    </source>
</evidence>
<dbReference type="Proteomes" id="UP001150266">
    <property type="component" value="Unassembled WGS sequence"/>
</dbReference>
<keyword evidence="2" id="KW-0732">Signal</keyword>
<dbReference type="OrthoDB" id="10261782at2759"/>
<proteinExistence type="predicted"/>
<dbReference type="EMBL" id="JAOTPV010000007">
    <property type="protein sequence ID" value="KAJ4480199.1"/>
    <property type="molecule type" value="Genomic_DNA"/>
</dbReference>
<gene>
    <name evidence="3" type="ORF">J3R30DRAFT_3288251</name>
</gene>
<comment type="caution">
    <text evidence="3">The sequence shown here is derived from an EMBL/GenBank/DDBJ whole genome shotgun (WGS) entry which is preliminary data.</text>
</comment>